<keyword evidence="1" id="KW-0732">Signal</keyword>
<dbReference type="RefSeq" id="WP_030135975.1">
    <property type="nucleotide sequence ID" value="NZ_FMZG01000010.1"/>
</dbReference>
<sequence>MRSSLFRGALAVSVVGAAALLGSPAAGADENTEGAYLNALRNAGIIPGFYTPATALASGHKLCATMDGGVDQLDVVDVVINADKVPENVATFMVGTATIAFCPWNSMNG</sequence>
<proteinExistence type="predicted"/>
<gene>
    <name evidence="3" type="ORF">BN1047_03913</name>
</gene>
<evidence type="ECO:0000313" key="3">
    <source>
        <dbReference type="EMBL" id="CDQ46010.1"/>
    </source>
</evidence>
<protein>
    <recommendedName>
        <fullName evidence="2">DUF732 domain-containing protein</fullName>
    </recommendedName>
</protein>
<reference evidence="3" key="1">
    <citation type="submission" date="2014-05" db="EMBL/GenBank/DDBJ databases">
        <authorList>
            <person name="Urmite Genomes"/>
        </authorList>
    </citation>
    <scope>NUCLEOTIDE SEQUENCE</scope>
    <source>
        <strain evidence="3">DSM 44074</strain>
    </source>
</reference>
<dbReference type="AlphaFoldDB" id="A0AAV2WNZ5"/>
<evidence type="ECO:0000259" key="2">
    <source>
        <dbReference type="Pfam" id="PF05305"/>
    </source>
</evidence>
<name>A0AAV2WNZ5_MYCNE</name>
<dbReference type="InterPro" id="IPR007969">
    <property type="entry name" value="DUF732"/>
</dbReference>
<evidence type="ECO:0000313" key="4">
    <source>
        <dbReference type="Proteomes" id="UP000028864"/>
    </source>
</evidence>
<dbReference type="Proteomes" id="UP000028864">
    <property type="component" value="Unassembled WGS sequence"/>
</dbReference>
<dbReference type="Pfam" id="PF05305">
    <property type="entry name" value="DUF732"/>
    <property type="match status" value="1"/>
</dbReference>
<dbReference type="EMBL" id="LK021340">
    <property type="protein sequence ID" value="CDQ46010.1"/>
    <property type="molecule type" value="Genomic_DNA"/>
</dbReference>
<organism evidence="3 4">
    <name type="scientific">Mycolicibacterium neoaurum</name>
    <name type="common">Mycobacterium neoaurum</name>
    <dbReference type="NCBI Taxonomy" id="1795"/>
    <lineage>
        <taxon>Bacteria</taxon>
        <taxon>Bacillati</taxon>
        <taxon>Actinomycetota</taxon>
        <taxon>Actinomycetes</taxon>
        <taxon>Mycobacteriales</taxon>
        <taxon>Mycobacteriaceae</taxon>
        <taxon>Mycolicibacterium</taxon>
    </lineage>
</organism>
<feature type="signal peptide" evidence="1">
    <location>
        <begin position="1"/>
        <end position="28"/>
    </location>
</feature>
<feature type="chain" id="PRO_5043864542" description="DUF732 domain-containing protein" evidence="1">
    <location>
        <begin position="29"/>
        <end position="109"/>
    </location>
</feature>
<accession>A0AAV2WNZ5</accession>
<feature type="domain" description="DUF732" evidence="2">
    <location>
        <begin position="33"/>
        <end position="103"/>
    </location>
</feature>
<reference evidence="3" key="2">
    <citation type="submission" date="2015-09" db="EMBL/GenBank/DDBJ databases">
        <title>Draft genome sequence of Mycobacterium neoaurum DSM 44074.</title>
        <authorList>
            <person name="Croce O."/>
            <person name="Robert C."/>
            <person name="Raoult D."/>
            <person name="Drancourt M."/>
        </authorList>
    </citation>
    <scope>NUCLEOTIDE SEQUENCE</scope>
    <source>
        <strain evidence="3">DSM 44074</strain>
    </source>
</reference>
<evidence type="ECO:0000256" key="1">
    <source>
        <dbReference type="SAM" id="SignalP"/>
    </source>
</evidence>